<dbReference type="Proteomes" id="UP000095591">
    <property type="component" value="Unassembled WGS sequence"/>
</dbReference>
<organism evidence="2 3">
    <name type="scientific">Parabacteroides distasonis</name>
    <dbReference type="NCBI Taxonomy" id="823"/>
    <lineage>
        <taxon>Bacteria</taxon>
        <taxon>Pseudomonadati</taxon>
        <taxon>Bacteroidota</taxon>
        <taxon>Bacteroidia</taxon>
        <taxon>Bacteroidales</taxon>
        <taxon>Tannerellaceae</taxon>
        <taxon>Parabacteroides</taxon>
    </lineage>
</organism>
<accession>A0A173V7Q3</accession>
<dbReference type="EMBL" id="CYXP01000006">
    <property type="protein sequence ID" value="CUN22215.1"/>
    <property type="molecule type" value="Genomic_DNA"/>
</dbReference>
<keyword evidence="1" id="KW-0472">Membrane</keyword>
<sequence>MVILAFPFKIIWAFGVVWGNASSAQKREYQSAFWWSIIIFVAPVMMMWKSCELRPVVKKRNALIKVNCEGAKSFSTNEVEEAYQYGLEQGWFDKHPELKKY</sequence>
<evidence type="ECO:0000256" key="1">
    <source>
        <dbReference type="SAM" id="Phobius"/>
    </source>
</evidence>
<evidence type="ECO:0000313" key="2">
    <source>
        <dbReference type="EMBL" id="CUN22215.1"/>
    </source>
</evidence>
<dbReference type="AlphaFoldDB" id="A0A173V7Q3"/>
<name>A0A173V7Q3_PARDI</name>
<protein>
    <submittedName>
        <fullName evidence="2">Uncharacterized protein</fullName>
    </submittedName>
</protein>
<reference evidence="2 3" key="1">
    <citation type="submission" date="2015-09" db="EMBL/GenBank/DDBJ databases">
        <authorList>
            <consortium name="Pathogen Informatics"/>
        </authorList>
    </citation>
    <scope>NUCLEOTIDE SEQUENCE [LARGE SCALE GENOMIC DNA]</scope>
    <source>
        <strain evidence="2 3">2789STDY5608872</strain>
    </source>
</reference>
<keyword evidence="1" id="KW-0812">Transmembrane</keyword>
<evidence type="ECO:0000313" key="3">
    <source>
        <dbReference type="Proteomes" id="UP000095591"/>
    </source>
</evidence>
<feature type="transmembrane region" description="Helical" evidence="1">
    <location>
        <begin position="33"/>
        <end position="51"/>
    </location>
</feature>
<gene>
    <name evidence="2" type="ORF">ERS852429_02623</name>
</gene>
<proteinExistence type="predicted"/>
<keyword evidence="1" id="KW-1133">Transmembrane helix</keyword>